<protein>
    <submittedName>
        <fullName evidence="2">NADH dehydrogenase subunit 6</fullName>
    </submittedName>
</protein>
<keyword evidence="1" id="KW-0812">Transmembrane</keyword>
<dbReference type="EMBL" id="KU559010">
    <property type="protein sequence ID" value="AMZ00193.1"/>
    <property type="molecule type" value="Genomic_DNA"/>
</dbReference>
<reference evidence="2" key="2">
    <citation type="journal article" date="2017" name="PLoS ONE">
        <title>The Complete Maternally and Paternally Inherited Mitochondrial Genomes of a Freshwater Mussel Potamilus alatus (Bivalvia: Unionidae).</title>
        <authorList>
            <person name="Wen H.B."/>
            <person name="Cao Z.M."/>
            <person name="Hua D."/>
            <person name="Xu P."/>
            <person name="Ma X.Y."/>
            <person name="Jin W."/>
            <person name="Yuan X.H."/>
            <person name="Gu R.B."/>
        </authorList>
    </citation>
    <scope>NUCLEOTIDE SEQUENCE</scope>
</reference>
<geneLocation type="mitochondrion" evidence="2"/>
<keyword evidence="2" id="KW-0496">Mitochondrion</keyword>
<name>A0A1P8AJ41_9BIVA</name>
<organism evidence="2">
    <name type="scientific">Potamilus alatus</name>
    <dbReference type="NCBI Taxonomy" id="81573"/>
    <lineage>
        <taxon>Eukaryota</taxon>
        <taxon>Metazoa</taxon>
        <taxon>Spiralia</taxon>
        <taxon>Lophotrochozoa</taxon>
        <taxon>Mollusca</taxon>
        <taxon>Bivalvia</taxon>
        <taxon>Autobranchia</taxon>
        <taxon>Heteroconchia</taxon>
        <taxon>Palaeoheterodonta</taxon>
        <taxon>Unionida</taxon>
        <taxon>Unionoidea</taxon>
        <taxon>Unionidae</taxon>
        <taxon>Ambleminae</taxon>
        <taxon>Lampsilini</taxon>
        <taxon>Potamilus</taxon>
    </lineage>
</organism>
<dbReference type="CTD" id="4541"/>
<proteinExistence type="predicted"/>
<evidence type="ECO:0000256" key="1">
    <source>
        <dbReference type="SAM" id="Phobius"/>
    </source>
</evidence>
<keyword evidence="1" id="KW-0472">Membrane</keyword>
<dbReference type="GeneID" id="31079934"/>
<gene>
    <name evidence="2" type="primary">ND6</name>
</gene>
<feature type="transmembrane region" description="Helical" evidence="1">
    <location>
        <begin position="129"/>
        <end position="149"/>
    </location>
</feature>
<reference evidence="2" key="1">
    <citation type="submission" date="2016-01" db="EMBL/GenBank/DDBJ databases">
        <authorList>
            <person name="Oliw E.H."/>
        </authorList>
    </citation>
    <scope>NUCLEOTIDE SEQUENCE</scope>
</reference>
<feature type="transmembrane region" description="Helical" evidence="1">
    <location>
        <begin position="89"/>
        <end position="109"/>
    </location>
</feature>
<sequence length="165" mass="18445">MTLYFFISATAVLLFDSALTPHPLILTIKVISLSTCLCMTLSTFSTWYAYMLFMVLVGGVLIMFTYISSLSPNAIFHLKPQMGQLINNLTLSIFSALLMTPTPMIINTHNQYQHPTNLILLFFSQNSSFLLLMVCTLALSMTIVTTILNNDKKAMRPTMNVTSSK</sequence>
<dbReference type="AlphaFoldDB" id="A0A1P8AJ41"/>
<dbReference type="RefSeq" id="YP_009346114.1">
    <property type="nucleotide sequence ID" value="NC_033858.1"/>
</dbReference>
<accession>A0A1P8AJ41</accession>
<evidence type="ECO:0000313" key="2">
    <source>
        <dbReference type="EMBL" id="AMZ00193.1"/>
    </source>
</evidence>
<feature type="transmembrane region" description="Helical" evidence="1">
    <location>
        <begin position="48"/>
        <end position="68"/>
    </location>
</feature>
<keyword evidence="1" id="KW-1133">Transmembrane helix</keyword>